<feature type="transmembrane region" description="Helical" evidence="5">
    <location>
        <begin position="170"/>
        <end position="194"/>
    </location>
</feature>
<keyword evidence="2 5" id="KW-0812">Transmembrane</keyword>
<dbReference type="InterPro" id="IPR005178">
    <property type="entry name" value="Ostalpha/TMEM184C"/>
</dbReference>
<dbReference type="JaponicusDB" id="SJAG_03725">
    <property type="gene designation" value="hfl1"/>
</dbReference>
<dbReference type="EMBL" id="KE651167">
    <property type="protein sequence ID" value="EEB08567.1"/>
    <property type="molecule type" value="Genomic_DNA"/>
</dbReference>
<dbReference type="GO" id="GO:0007033">
    <property type="term" value="P:vacuole organization"/>
    <property type="evidence" value="ECO:0007669"/>
    <property type="project" value="EnsemblFungi"/>
</dbReference>
<dbReference type="GeneID" id="7052241"/>
<name>B6K2S7_SCHJY</name>
<comment type="subcellular location">
    <subcellularLocation>
        <location evidence="1">Membrane</location>
        <topology evidence="1">Multi-pass membrane protein</topology>
    </subcellularLocation>
</comment>
<dbReference type="PANTHER" id="PTHR23423">
    <property type="entry name" value="ORGANIC SOLUTE TRANSPORTER-RELATED"/>
    <property type="match status" value="1"/>
</dbReference>
<dbReference type="OrthoDB" id="5348404at2759"/>
<dbReference type="Pfam" id="PF03619">
    <property type="entry name" value="Solute_trans_a"/>
    <property type="match status" value="1"/>
</dbReference>
<keyword evidence="3 5" id="KW-1133">Transmembrane helix</keyword>
<keyword evidence="4 5" id="KW-0472">Membrane</keyword>
<dbReference type="eggNOG" id="KOG2641">
    <property type="taxonomic scope" value="Eukaryota"/>
</dbReference>
<sequence>MHLSLRFICFLFAGFASAVSFLAIWNHLKNYRKPLLQRSVCRILFMVPLYSFSCAFELYYPRAGKWVEFLREMYEAFVLYCFFCLLIDYLGGERATVLMLHGQPSRPHPWPMTHILGEIDLSDPKTFLNLKRGILQYTLMKPILVLVQIVSELSPQGDEGSSSLLLSPAIWIVIIYNVSITISLYSLTTFWYVLHSELEPFRPVPKFLSVKAIIFASYWQMTILSVLQWAHAFPADSEETANRIQDILMCLEMPFFALLHRHAFRWEDYKVPGEVSCGRLPLKRALVDCLGLVDVWCDIIQTTTGERYDYREFEPGANIIPYAPSARAVRTRHGLRYVQGGQSKYWVPTFDQSRARLIDNSNQTMNSYSTMAVSDDRINSNYEGGLFFDIDPEVENLYTLSREMTFGDYNYPVLTVHDTEDSPYSSIV</sequence>
<dbReference type="GO" id="GO:0016020">
    <property type="term" value="C:membrane"/>
    <property type="evidence" value="ECO:0000318"/>
    <property type="project" value="GO_Central"/>
</dbReference>
<dbReference type="VEuPathDB" id="FungiDB:SJAG_03725"/>
<evidence type="ECO:0000256" key="5">
    <source>
        <dbReference type="SAM" id="Phobius"/>
    </source>
</evidence>
<evidence type="ECO:0000256" key="3">
    <source>
        <dbReference type="ARBA" id="ARBA00022989"/>
    </source>
</evidence>
<dbReference type="SMART" id="SM01417">
    <property type="entry name" value="Solute_trans_a"/>
    <property type="match status" value="1"/>
</dbReference>
<keyword evidence="8" id="KW-1185">Reference proteome</keyword>
<dbReference type="OMA" id="AFAIAHW"/>
<evidence type="ECO:0000313" key="7">
    <source>
        <dbReference type="JaponicusDB" id="SJAG_03725"/>
    </source>
</evidence>
<feature type="transmembrane region" description="Helical" evidence="5">
    <location>
        <begin position="73"/>
        <end position="91"/>
    </location>
</feature>
<gene>
    <name evidence="7" type="primary">hfl1</name>
    <name evidence="6" type="ORF">SJAG_03725</name>
</gene>
<evidence type="ECO:0000313" key="8">
    <source>
        <dbReference type="Proteomes" id="UP000001744"/>
    </source>
</evidence>
<dbReference type="RefSeq" id="XP_002174860.1">
    <property type="nucleotide sequence ID" value="XM_002174824.2"/>
</dbReference>
<dbReference type="Proteomes" id="UP000001744">
    <property type="component" value="Unassembled WGS sequence"/>
</dbReference>
<reference evidence="6 8" key="1">
    <citation type="journal article" date="2011" name="Science">
        <title>Comparative functional genomics of the fission yeasts.</title>
        <authorList>
            <person name="Rhind N."/>
            <person name="Chen Z."/>
            <person name="Yassour M."/>
            <person name="Thompson D.A."/>
            <person name="Haas B.J."/>
            <person name="Habib N."/>
            <person name="Wapinski I."/>
            <person name="Roy S."/>
            <person name="Lin M.F."/>
            <person name="Heiman D.I."/>
            <person name="Young S.K."/>
            <person name="Furuya K."/>
            <person name="Guo Y."/>
            <person name="Pidoux A."/>
            <person name="Chen H.M."/>
            <person name="Robbertse B."/>
            <person name="Goldberg J.M."/>
            <person name="Aoki K."/>
            <person name="Bayne E.H."/>
            <person name="Berlin A.M."/>
            <person name="Desjardins C.A."/>
            <person name="Dobbs E."/>
            <person name="Dukaj L."/>
            <person name="Fan L."/>
            <person name="FitzGerald M.G."/>
            <person name="French C."/>
            <person name="Gujja S."/>
            <person name="Hansen K."/>
            <person name="Keifenheim D."/>
            <person name="Levin J.Z."/>
            <person name="Mosher R.A."/>
            <person name="Mueller C.A."/>
            <person name="Pfiffner J."/>
            <person name="Priest M."/>
            <person name="Russ C."/>
            <person name="Smialowska A."/>
            <person name="Swoboda P."/>
            <person name="Sykes S.M."/>
            <person name="Vaughn M."/>
            <person name="Vengrova S."/>
            <person name="Yoder R."/>
            <person name="Zeng Q."/>
            <person name="Allshire R."/>
            <person name="Baulcombe D."/>
            <person name="Birren B.W."/>
            <person name="Brown W."/>
            <person name="Ekwall K."/>
            <person name="Kellis M."/>
            <person name="Leatherwood J."/>
            <person name="Levin H."/>
            <person name="Margalit H."/>
            <person name="Martienssen R."/>
            <person name="Nieduszynski C.A."/>
            <person name="Spatafora J.W."/>
            <person name="Friedman N."/>
            <person name="Dalgaard J.Z."/>
            <person name="Baumann P."/>
            <person name="Niki H."/>
            <person name="Regev A."/>
            <person name="Nusbaum C."/>
        </authorList>
    </citation>
    <scope>NUCLEOTIDE SEQUENCE [LARGE SCALE GENOMIC DNA]</scope>
    <source>
        <strain evidence="8">yFS275 / FY16936</strain>
    </source>
</reference>
<dbReference type="STRING" id="402676.B6K2S7"/>
<accession>B6K2S7</accession>
<evidence type="ECO:0000256" key="2">
    <source>
        <dbReference type="ARBA" id="ARBA00022692"/>
    </source>
</evidence>
<feature type="transmembrane region" description="Helical" evidence="5">
    <location>
        <begin position="206"/>
        <end position="230"/>
    </location>
</feature>
<proteinExistence type="predicted"/>
<dbReference type="HOGENOM" id="CLU_012923_4_0_1"/>
<evidence type="ECO:0000256" key="1">
    <source>
        <dbReference type="ARBA" id="ARBA00004141"/>
    </source>
</evidence>
<evidence type="ECO:0000313" key="6">
    <source>
        <dbReference type="EMBL" id="EEB08567.1"/>
    </source>
</evidence>
<dbReference type="GO" id="GO:0022857">
    <property type="term" value="F:transmembrane transporter activity"/>
    <property type="evidence" value="ECO:0000318"/>
    <property type="project" value="GO_Central"/>
</dbReference>
<feature type="transmembrane region" description="Helical" evidence="5">
    <location>
        <begin position="6"/>
        <end position="28"/>
    </location>
</feature>
<evidence type="ECO:0000256" key="4">
    <source>
        <dbReference type="ARBA" id="ARBA00023136"/>
    </source>
</evidence>
<protein>
    <submittedName>
        <fullName evidence="6">DUF300 family protein</fullName>
    </submittedName>
</protein>
<dbReference type="AlphaFoldDB" id="B6K2S7"/>
<feature type="transmembrane region" description="Helical" evidence="5">
    <location>
        <begin position="40"/>
        <end position="61"/>
    </location>
</feature>
<organism evidence="6 8">
    <name type="scientific">Schizosaccharomyces japonicus (strain yFS275 / FY16936)</name>
    <name type="common">Fission yeast</name>
    <dbReference type="NCBI Taxonomy" id="402676"/>
    <lineage>
        <taxon>Eukaryota</taxon>
        <taxon>Fungi</taxon>
        <taxon>Dikarya</taxon>
        <taxon>Ascomycota</taxon>
        <taxon>Taphrinomycotina</taxon>
        <taxon>Schizosaccharomycetes</taxon>
        <taxon>Schizosaccharomycetales</taxon>
        <taxon>Schizosaccharomycetaceae</taxon>
        <taxon>Schizosaccharomyces</taxon>
    </lineage>
</organism>